<comment type="caution">
    <text evidence="2">The sequence shown here is derived from an EMBL/GenBank/DDBJ whole genome shotgun (WGS) entry which is preliminary data.</text>
</comment>
<organism evidence="2 3">
    <name type="scientific">Rhodocollybia butyracea</name>
    <dbReference type="NCBI Taxonomy" id="206335"/>
    <lineage>
        <taxon>Eukaryota</taxon>
        <taxon>Fungi</taxon>
        <taxon>Dikarya</taxon>
        <taxon>Basidiomycota</taxon>
        <taxon>Agaricomycotina</taxon>
        <taxon>Agaricomycetes</taxon>
        <taxon>Agaricomycetidae</taxon>
        <taxon>Agaricales</taxon>
        <taxon>Marasmiineae</taxon>
        <taxon>Omphalotaceae</taxon>
        <taxon>Rhodocollybia</taxon>
    </lineage>
</organism>
<dbReference type="AlphaFoldDB" id="A0A9P5PVG8"/>
<sequence length="181" mass="20162">MVDSGCDLERIQSLNRNLNHRSVESQKRVSRLDAIPCPLPSLLLVQAYISARRPTLPSRDYISLRLSTSFPTLFITVYRLSASLYFPLKPPFVLHAFSLTNPGLAGYNNVIIAFFDFFETVQHPSSRLAGPLTAHSPESRPQPVTNPLPDRHAEEAIDNRKRVILATGKTSRVIGVGDLKV</sequence>
<evidence type="ECO:0000313" key="2">
    <source>
        <dbReference type="EMBL" id="KAF9070688.1"/>
    </source>
</evidence>
<protein>
    <submittedName>
        <fullName evidence="2">Uncharacterized protein</fullName>
    </submittedName>
</protein>
<reference evidence="2" key="1">
    <citation type="submission" date="2020-11" db="EMBL/GenBank/DDBJ databases">
        <authorList>
            <consortium name="DOE Joint Genome Institute"/>
            <person name="Ahrendt S."/>
            <person name="Riley R."/>
            <person name="Andreopoulos W."/>
            <person name="Labutti K."/>
            <person name="Pangilinan J."/>
            <person name="Ruiz-Duenas F.J."/>
            <person name="Barrasa J.M."/>
            <person name="Sanchez-Garcia M."/>
            <person name="Camarero S."/>
            <person name="Miyauchi S."/>
            <person name="Serrano A."/>
            <person name="Linde D."/>
            <person name="Babiker R."/>
            <person name="Drula E."/>
            <person name="Ayuso-Fernandez I."/>
            <person name="Pacheco R."/>
            <person name="Padilla G."/>
            <person name="Ferreira P."/>
            <person name="Barriuso J."/>
            <person name="Kellner H."/>
            <person name="Castanera R."/>
            <person name="Alfaro M."/>
            <person name="Ramirez L."/>
            <person name="Pisabarro A.G."/>
            <person name="Kuo A."/>
            <person name="Tritt A."/>
            <person name="Lipzen A."/>
            <person name="He G."/>
            <person name="Yan M."/>
            <person name="Ng V."/>
            <person name="Cullen D."/>
            <person name="Martin F."/>
            <person name="Rosso M.-N."/>
            <person name="Henrissat B."/>
            <person name="Hibbett D."/>
            <person name="Martinez A.T."/>
            <person name="Grigoriev I.V."/>
        </authorList>
    </citation>
    <scope>NUCLEOTIDE SEQUENCE</scope>
    <source>
        <strain evidence="2">AH 40177</strain>
    </source>
</reference>
<proteinExistence type="predicted"/>
<dbReference type="EMBL" id="JADNRY010000038">
    <property type="protein sequence ID" value="KAF9070688.1"/>
    <property type="molecule type" value="Genomic_DNA"/>
</dbReference>
<name>A0A9P5PVG8_9AGAR</name>
<dbReference type="Proteomes" id="UP000772434">
    <property type="component" value="Unassembled WGS sequence"/>
</dbReference>
<gene>
    <name evidence="2" type="ORF">BDP27DRAFT_582903</name>
</gene>
<evidence type="ECO:0000256" key="1">
    <source>
        <dbReference type="SAM" id="MobiDB-lite"/>
    </source>
</evidence>
<feature type="region of interest" description="Disordered" evidence="1">
    <location>
        <begin position="128"/>
        <end position="152"/>
    </location>
</feature>
<evidence type="ECO:0000313" key="3">
    <source>
        <dbReference type="Proteomes" id="UP000772434"/>
    </source>
</evidence>
<keyword evidence="3" id="KW-1185">Reference proteome</keyword>
<accession>A0A9P5PVG8</accession>